<dbReference type="NCBIfam" id="TIGR00756">
    <property type="entry name" value="PPR"/>
    <property type="match status" value="2"/>
</dbReference>
<comment type="caution">
    <text evidence="4">The sequence shown here is derived from an EMBL/GenBank/DDBJ whole genome shotgun (WGS) entry which is preliminary data.</text>
</comment>
<feature type="repeat" description="PPR" evidence="2">
    <location>
        <begin position="590"/>
        <end position="624"/>
    </location>
</feature>
<accession>A0A507CPT1</accession>
<gene>
    <name evidence="4" type="ORF">SeMB42_g05703</name>
</gene>
<proteinExistence type="inferred from homology"/>
<protein>
    <recommendedName>
        <fullName evidence="6">Pentacotripeptide-repeat region of PRORP domain-containing protein</fullName>
    </recommendedName>
</protein>
<dbReference type="PANTHER" id="PTHR46128">
    <property type="entry name" value="MITOCHONDRIAL GROUP I INTRON SPLICING FACTOR CCM1"/>
    <property type="match status" value="1"/>
</dbReference>
<name>A0A507CPT1_9FUNG</name>
<dbReference type="InterPro" id="IPR050872">
    <property type="entry name" value="PPR_P_subfamily"/>
</dbReference>
<keyword evidence="5" id="KW-1185">Reference proteome</keyword>
<dbReference type="Gene3D" id="1.25.40.10">
    <property type="entry name" value="Tetratricopeptide repeat domain"/>
    <property type="match status" value="3"/>
</dbReference>
<feature type="region of interest" description="Disordered" evidence="3">
    <location>
        <begin position="122"/>
        <end position="150"/>
    </location>
</feature>
<evidence type="ECO:0000256" key="2">
    <source>
        <dbReference type="PROSITE-ProRule" id="PRU00708"/>
    </source>
</evidence>
<dbReference type="STRING" id="286115.A0A507CPT1"/>
<dbReference type="PROSITE" id="PS51375">
    <property type="entry name" value="PPR"/>
    <property type="match status" value="2"/>
</dbReference>
<dbReference type="InterPro" id="IPR002885">
    <property type="entry name" value="PPR_rpt"/>
</dbReference>
<evidence type="ECO:0000256" key="3">
    <source>
        <dbReference type="SAM" id="MobiDB-lite"/>
    </source>
</evidence>
<dbReference type="Pfam" id="PF01535">
    <property type="entry name" value="PPR"/>
    <property type="match status" value="1"/>
</dbReference>
<dbReference type="AlphaFoldDB" id="A0A507CPT1"/>
<dbReference type="Pfam" id="PF13041">
    <property type="entry name" value="PPR_2"/>
    <property type="match status" value="1"/>
</dbReference>
<feature type="compositionally biased region" description="Polar residues" evidence="3">
    <location>
        <begin position="128"/>
        <end position="140"/>
    </location>
</feature>
<evidence type="ECO:0000256" key="1">
    <source>
        <dbReference type="ARBA" id="ARBA00007626"/>
    </source>
</evidence>
<dbReference type="EMBL" id="QEAN01000283">
    <property type="protein sequence ID" value="TPX41145.1"/>
    <property type="molecule type" value="Genomic_DNA"/>
</dbReference>
<evidence type="ECO:0008006" key="6">
    <source>
        <dbReference type="Google" id="ProtNLM"/>
    </source>
</evidence>
<organism evidence="4 5">
    <name type="scientific">Synchytrium endobioticum</name>
    <dbReference type="NCBI Taxonomy" id="286115"/>
    <lineage>
        <taxon>Eukaryota</taxon>
        <taxon>Fungi</taxon>
        <taxon>Fungi incertae sedis</taxon>
        <taxon>Chytridiomycota</taxon>
        <taxon>Chytridiomycota incertae sedis</taxon>
        <taxon>Chytridiomycetes</taxon>
        <taxon>Synchytriales</taxon>
        <taxon>Synchytriaceae</taxon>
        <taxon>Synchytrium</taxon>
    </lineage>
</organism>
<dbReference type="InterPro" id="IPR011990">
    <property type="entry name" value="TPR-like_helical_dom_sf"/>
</dbReference>
<evidence type="ECO:0000313" key="5">
    <source>
        <dbReference type="Proteomes" id="UP000317494"/>
    </source>
</evidence>
<dbReference type="PANTHER" id="PTHR46128:SF329">
    <property type="entry name" value="MITOCHONDRIAL GROUP I INTRON SPLICING FACTOR DMR1"/>
    <property type="match status" value="1"/>
</dbReference>
<reference evidence="4 5" key="1">
    <citation type="journal article" date="2019" name="Sci. Rep.">
        <title>Comparative genomics of chytrid fungi reveal insights into the obligate biotrophic and pathogenic lifestyle of Synchytrium endobioticum.</title>
        <authorList>
            <person name="van de Vossenberg B.T.L.H."/>
            <person name="Warris S."/>
            <person name="Nguyen H.D.T."/>
            <person name="van Gent-Pelzer M.P.E."/>
            <person name="Joly D.L."/>
            <person name="van de Geest H.C."/>
            <person name="Bonants P.J.M."/>
            <person name="Smith D.S."/>
            <person name="Levesque C.A."/>
            <person name="van der Lee T.A.J."/>
        </authorList>
    </citation>
    <scope>NUCLEOTIDE SEQUENCE [LARGE SCALE GENOMIC DNA]</scope>
    <source>
        <strain evidence="4 5">MB42</strain>
    </source>
</reference>
<feature type="repeat" description="PPR" evidence="2">
    <location>
        <begin position="625"/>
        <end position="659"/>
    </location>
</feature>
<sequence length="1125" mass="125914">MDVTNSKQWPMDPTRDALLKGIQFLIRRCIIIKQNHSSHSHLYQLHNHIATWMDAGSPSPTSTEILSLLPDSYREWPARTQPAHHVGTLIKASKNRDHMGRLCQAGVGENNSSHPIHRGCTIRRNVYPPSSDSDQPTVSGTPPDELTAPEGHCYTTLQRAIGKQNATAAWKSFAVITRPRPHYLTITNTIPPLILYNLLDLLHRDRKPELVLRVMEYLRRHTIPLTQSTIIVEIQAYRALSRWEDVVAVYDGAMVTHPEIQEIPEVVHDVIYAHTRLQNYVAAKRLYLGLAEPGKQSTALNGFLQASLDGTLPMQEVADMVLQLVRSGASLSPRTLAFALVSLARNETSYNLVDELLSSVNTSETKEMLGSTHFLYMLLLAYRDAGMLDKAEQVFDAMNRKKRPSSGWLSRAYSAMMKSYSEQTKPNVDIQKMEALMEEMVTRKLYIGIHVYSIMISSIGSMKPHPGIRKMRSYYHQMLKAGIEPNEYVINAMVYGYKRAGFGFLALMAFRRHIRKGYRPNLRILTSVASLYADRGNYCKVIETFNLVADKSALNRSTDAATADSNRLGVSITSDTSLRTDDYLPSIPLDVPAYSTLIQAYCKANRIEVAVSVYNHMKASGLHPDLITYTTLMNGLSESKQLEQAYKLLEDMRSQNIHPDSLVATALVRGYVVLNDAAGAWRIMKELKLSGLEVHESAYTMLVKAYQDSPEDALAVVETAIAAGVPVDVPMYVAVMHVMLKANRPLLVLACYESMIKRQMVPNANVCDMSLRAACQRGKSANVEQILERMKTDRIKMFPLTLEILVKAILDARIRLDVDAKGLVRKPPRMVIQRAQDINYLVNQWSNRGVHMSTRTIKTLLPDYSNPDICLALVNALRDDVSLGAALEMRLTGIFAVGGRPDGIVALMRRCLKDGALSPALSSTFIRSVCNRLAMATGSVKDLWESKSGGTVSNDTTKNKGVPWTIENSLQGPAVDRVIAHKTPNDNVHSHHQLVIRSITDLLTSPIQSHIMRAKGFTARFFEALHPLASSGLVTLDMVHTIQDVWMRHVDTVEARRAAVLGILRVYLAMENSNEEIVEFLTRELGAYVPAKRTRHGMLNLAYECLEEAGRTREIERIKAYRPVI</sequence>
<dbReference type="VEuPathDB" id="FungiDB:SeMB42_g05703"/>
<dbReference type="Proteomes" id="UP000317494">
    <property type="component" value="Unassembled WGS sequence"/>
</dbReference>
<evidence type="ECO:0000313" key="4">
    <source>
        <dbReference type="EMBL" id="TPX41145.1"/>
    </source>
</evidence>
<comment type="similarity">
    <text evidence="1">Belongs to the PPR family. P subfamily.</text>
</comment>